<dbReference type="Proteomes" id="UP000677228">
    <property type="component" value="Unassembled WGS sequence"/>
</dbReference>
<dbReference type="Gene3D" id="3.40.50.300">
    <property type="entry name" value="P-loop containing nucleotide triphosphate hydrolases"/>
    <property type="match status" value="4"/>
</dbReference>
<evidence type="ECO:0000259" key="7">
    <source>
        <dbReference type="PROSITE" id="PS51194"/>
    </source>
</evidence>
<dbReference type="Proteomes" id="UP000682733">
    <property type="component" value="Unassembled WGS sequence"/>
</dbReference>
<evidence type="ECO:0000256" key="3">
    <source>
        <dbReference type="ARBA" id="ARBA00022806"/>
    </source>
</evidence>
<dbReference type="InterPro" id="IPR027417">
    <property type="entry name" value="P-loop_NTPase"/>
</dbReference>
<evidence type="ECO:0000256" key="5">
    <source>
        <dbReference type="SAM" id="MobiDB-lite"/>
    </source>
</evidence>
<dbReference type="PANTHER" id="PTHR44533">
    <property type="entry name" value="DEAD/H RNA HELICASE, PUTATIVE-RELATED"/>
    <property type="match status" value="1"/>
</dbReference>
<evidence type="ECO:0000256" key="4">
    <source>
        <dbReference type="ARBA" id="ARBA00022840"/>
    </source>
</evidence>
<comment type="caution">
    <text evidence="8">The sequence shown here is derived from an EMBL/GenBank/DDBJ whole genome shotgun (WGS) entry which is preliminary data.</text>
</comment>
<name>A0A8S2ERX8_9BILA</name>
<keyword evidence="3" id="KW-0347">Helicase</keyword>
<dbReference type="EMBL" id="CAJNOK010018903">
    <property type="protein sequence ID" value="CAF1290415.1"/>
    <property type="molecule type" value="Genomic_DNA"/>
</dbReference>
<evidence type="ECO:0000313" key="9">
    <source>
        <dbReference type="EMBL" id="CAF4095236.1"/>
    </source>
</evidence>
<accession>A0A8S2ERX8</accession>
<feature type="compositionally biased region" description="Acidic residues" evidence="5">
    <location>
        <begin position="679"/>
        <end position="695"/>
    </location>
</feature>
<evidence type="ECO:0000256" key="1">
    <source>
        <dbReference type="ARBA" id="ARBA00022741"/>
    </source>
</evidence>
<evidence type="ECO:0000256" key="2">
    <source>
        <dbReference type="ARBA" id="ARBA00022801"/>
    </source>
</evidence>
<dbReference type="EMBL" id="CAJOBA010040472">
    <property type="protein sequence ID" value="CAF4095236.1"/>
    <property type="molecule type" value="Genomic_DNA"/>
</dbReference>
<evidence type="ECO:0000313" key="8">
    <source>
        <dbReference type="EMBL" id="CAF1290415.1"/>
    </source>
</evidence>
<dbReference type="InterPro" id="IPR014001">
    <property type="entry name" value="Helicase_ATP-bd"/>
</dbReference>
<dbReference type="InterPro" id="IPR052431">
    <property type="entry name" value="SKI2_subfamily_helicases"/>
</dbReference>
<keyword evidence="4" id="KW-0067">ATP-binding</keyword>
<dbReference type="PANTHER" id="PTHR44533:SF4">
    <property type="entry name" value="DEAD_H RNA HELICASE, PUTATIVE-RELATED"/>
    <property type="match status" value="1"/>
</dbReference>
<dbReference type="PROSITE" id="PS51192">
    <property type="entry name" value="HELICASE_ATP_BIND_1"/>
    <property type="match status" value="1"/>
</dbReference>
<dbReference type="InterPro" id="IPR001650">
    <property type="entry name" value="Helicase_C-like"/>
</dbReference>
<dbReference type="PROSITE" id="PS51194">
    <property type="entry name" value="HELICASE_CTER"/>
    <property type="match status" value="1"/>
</dbReference>
<reference evidence="8" key="1">
    <citation type="submission" date="2021-02" db="EMBL/GenBank/DDBJ databases">
        <authorList>
            <person name="Nowell W R."/>
        </authorList>
    </citation>
    <scope>NUCLEOTIDE SEQUENCE</scope>
</reference>
<dbReference type="SMART" id="SM00487">
    <property type="entry name" value="DEXDc"/>
    <property type="match status" value="1"/>
</dbReference>
<dbReference type="SUPFAM" id="SSF52540">
    <property type="entry name" value="P-loop containing nucleoside triphosphate hydrolases"/>
    <property type="match status" value="1"/>
</dbReference>
<feature type="domain" description="Helicase ATP-binding" evidence="6">
    <location>
        <begin position="286"/>
        <end position="428"/>
    </location>
</feature>
<feature type="compositionally biased region" description="Basic residues" evidence="5">
    <location>
        <begin position="658"/>
        <end position="675"/>
    </location>
</feature>
<gene>
    <name evidence="8" type="ORF">OVA965_LOCUS28066</name>
    <name evidence="9" type="ORF">TMI583_LOCUS28814</name>
</gene>
<sequence>MKGKHHWHIMKPCGTEVERIKNDDEEKAKKYRYRTKIDQAFYTYFTNYGQSLTTKDIKDNQLEIALYRYPERTEQKQETEAKISGKKRRILEEKDKADREKKVRVELEQMSIIEKMLETKINDLDRIEVIDRQLFPTLSSSIQTPNNRLKLLKRKMKYQQKLLLTTTRERTKNELEQLRIAYFATLTLITHLEDSMERCKVCSNVIDEKKHKCGNVMCNKDPFEQKKDDMKNILLLSSTQDASELAENWYRFQMELVNSQQPRAQNTTEDVRVTDFVPDEWQVKFLNAVDKRQSVVILAPTASGKTYASYYAMKTVINRSSNGLCVYVSPTKALVNQVGATVYNRCRILVTVPQSFEILLLSPNHQELRDKIEYVILDEIHCMGTEIGNDVWEKCMLTSNAPMIGLSATVNNGDAVHHWWTQIEKRWSELHRGSEREVVIITYNERLADLNKYLYSGKQLHSIHPIGLMNSKQLIDRGSLPVDLSLSPRETLQLYDAIRKTQRDLVSFTAKNDENSSTTTDSKGVSASLTDYFTDDWVIERSKCNKLSQDVQNQFATMIKEEKVELIDSIIKNINEGKKPIEYPESKNRLSLIVEFISTLRDRNLLPCIVFSDSRWLCEHNAKSVAQFLEIEEEKLRSGKYKSRMDEIKRKLEDTEKKKKKTGKTSTSGRKKKSTNHNDDDDSNPNEDNDDDEANNELNGADSDFYYNVLPECTLTHRSSDKSIAEYYLNNVSDTNSKLVKLIKRGIAYHHSGLNSKGRVAVEALFRNRYIQVVFSTATLALGIHMPAKTVAFTMDSVHLDALNYRQASGRSGRRGFDVQGKSD</sequence>
<dbReference type="AlphaFoldDB" id="A0A8S2ERX8"/>
<evidence type="ECO:0000313" key="10">
    <source>
        <dbReference type="Proteomes" id="UP000677228"/>
    </source>
</evidence>
<feature type="region of interest" description="Disordered" evidence="5">
    <location>
        <begin position="652"/>
        <end position="697"/>
    </location>
</feature>
<dbReference type="GO" id="GO:0004386">
    <property type="term" value="F:helicase activity"/>
    <property type="evidence" value="ECO:0007669"/>
    <property type="project" value="UniProtKB-KW"/>
</dbReference>
<proteinExistence type="predicted"/>
<protein>
    <submittedName>
        <fullName evidence="8">Uncharacterized protein</fullName>
    </submittedName>
</protein>
<keyword evidence="1" id="KW-0547">Nucleotide-binding</keyword>
<dbReference type="GO" id="GO:0005737">
    <property type="term" value="C:cytoplasm"/>
    <property type="evidence" value="ECO:0007669"/>
    <property type="project" value="TreeGrafter"/>
</dbReference>
<dbReference type="GO" id="GO:0005524">
    <property type="term" value="F:ATP binding"/>
    <property type="evidence" value="ECO:0007669"/>
    <property type="project" value="UniProtKB-KW"/>
</dbReference>
<dbReference type="GO" id="GO:0016787">
    <property type="term" value="F:hydrolase activity"/>
    <property type="evidence" value="ECO:0007669"/>
    <property type="project" value="UniProtKB-KW"/>
</dbReference>
<evidence type="ECO:0000259" key="6">
    <source>
        <dbReference type="PROSITE" id="PS51192"/>
    </source>
</evidence>
<dbReference type="SMART" id="SM00490">
    <property type="entry name" value="HELICc"/>
    <property type="match status" value="1"/>
</dbReference>
<organism evidence="8 10">
    <name type="scientific">Didymodactylos carnosus</name>
    <dbReference type="NCBI Taxonomy" id="1234261"/>
    <lineage>
        <taxon>Eukaryota</taxon>
        <taxon>Metazoa</taxon>
        <taxon>Spiralia</taxon>
        <taxon>Gnathifera</taxon>
        <taxon>Rotifera</taxon>
        <taxon>Eurotatoria</taxon>
        <taxon>Bdelloidea</taxon>
        <taxon>Philodinida</taxon>
        <taxon>Philodinidae</taxon>
        <taxon>Didymodactylos</taxon>
    </lineage>
</organism>
<keyword evidence="2" id="KW-0378">Hydrolase</keyword>
<dbReference type="InterPro" id="IPR011545">
    <property type="entry name" value="DEAD/DEAH_box_helicase_dom"/>
</dbReference>
<dbReference type="Pfam" id="PF00271">
    <property type="entry name" value="Helicase_C"/>
    <property type="match status" value="1"/>
</dbReference>
<feature type="domain" description="Helicase C-terminal" evidence="7">
    <location>
        <begin position="701"/>
        <end position="824"/>
    </location>
</feature>
<dbReference type="GO" id="GO:0003676">
    <property type="term" value="F:nucleic acid binding"/>
    <property type="evidence" value="ECO:0007669"/>
    <property type="project" value="InterPro"/>
</dbReference>
<dbReference type="Pfam" id="PF00270">
    <property type="entry name" value="DEAD"/>
    <property type="match status" value="2"/>
</dbReference>